<dbReference type="PANTHER" id="PTHR30354:SF22">
    <property type="entry name" value="HIGH-AFFINITY GLUCONATE TRANSPORTER"/>
    <property type="match status" value="1"/>
</dbReference>
<feature type="transmembrane region" description="Helical" evidence="8">
    <location>
        <begin position="298"/>
        <end position="316"/>
    </location>
</feature>
<dbReference type="EMBL" id="QCYK01000001">
    <property type="protein sequence ID" value="PUZ29187.1"/>
    <property type="molecule type" value="Genomic_DNA"/>
</dbReference>
<dbReference type="AlphaFoldDB" id="A0A2T7BND2"/>
<feature type="transmembrane region" description="Helical" evidence="8">
    <location>
        <begin position="97"/>
        <end position="130"/>
    </location>
</feature>
<dbReference type="PANTHER" id="PTHR30354">
    <property type="entry name" value="GNT FAMILY GLUCONATE TRANSPORTER"/>
    <property type="match status" value="1"/>
</dbReference>
<reference evidence="9 10" key="1">
    <citation type="submission" date="2018-04" db="EMBL/GenBank/DDBJ databases">
        <title>Chitinophaga fuyangensis sp. nov., isolated from soil in a chemical factory.</title>
        <authorList>
            <person name="Chen K."/>
        </authorList>
    </citation>
    <scope>NUCLEOTIDE SEQUENCE [LARGE SCALE GENOMIC DNA]</scope>
    <source>
        <strain evidence="9 10">LY-1</strain>
    </source>
</reference>
<feature type="transmembrane region" description="Helical" evidence="8">
    <location>
        <begin position="413"/>
        <end position="437"/>
    </location>
</feature>
<feature type="transmembrane region" description="Helical" evidence="8">
    <location>
        <begin position="137"/>
        <end position="155"/>
    </location>
</feature>
<evidence type="ECO:0000256" key="5">
    <source>
        <dbReference type="ARBA" id="ARBA00022989"/>
    </source>
</evidence>
<evidence type="ECO:0000256" key="3">
    <source>
        <dbReference type="ARBA" id="ARBA00022475"/>
    </source>
</evidence>
<dbReference type="InterPro" id="IPR003474">
    <property type="entry name" value="Glcn_transporter"/>
</dbReference>
<dbReference type="PIRSF" id="PIRSF002746">
    <property type="entry name" value="Gluconate_transporter"/>
    <property type="match status" value="1"/>
</dbReference>
<evidence type="ECO:0000313" key="9">
    <source>
        <dbReference type="EMBL" id="PUZ29187.1"/>
    </source>
</evidence>
<accession>A0A2T7BND2</accession>
<dbReference type="NCBIfam" id="TIGR00791">
    <property type="entry name" value="gntP"/>
    <property type="match status" value="1"/>
</dbReference>
<evidence type="ECO:0000256" key="7">
    <source>
        <dbReference type="ARBA" id="ARBA00049663"/>
    </source>
</evidence>
<feature type="transmembrane region" description="Helical" evidence="8">
    <location>
        <begin position="336"/>
        <end position="366"/>
    </location>
</feature>
<feature type="transmembrane region" description="Helical" evidence="8">
    <location>
        <begin position="378"/>
        <end position="401"/>
    </location>
</feature>
<sequence length="438" mass="46018">MLPLIVVIAGILLLVLLVTYAKLNSFIAFLIVSVCIGIAQQMSLQQITTSITTGIGGIMGSLLIIVVLGSMIGKLVAESGAAQRISNGLMTLFGARYVQWALMTTGLVVGIALFYGVGFVLLVPLVFAVAARTKQSAVFLGISLLAALSVTHGFLPPHPSPSALIGKFNAPMGPTLLLGLSLGIPSVIIAGPLFGSTFRKLKREPAQVFALKTLPDSELPSMTVSVFVALLPVLLLCASAVMRIWAKPGTALSVMADWMGEANIVMCVSVLVAIWLLDLRRGVTMKATMGKLDEAVKDIAGIVLVLAGAGMLTQLLKDSGLAEYIGHRMEGMHVSPIILAWLMAAIIRVCIGSATIAGITAAGLVAPIVASTGVNPSLMVLATGAGSLMFSHVNDSGFWLFKEYFNLSVKETILTWSLMETIVSVVGLLGCLLLSIWF</sequence>
<dbReference type="Proteomes" id="UP000244450">
    <property type="component" value="Unassembled WGS sequence"/>
</dbReference>
<evidence type="ECO:0000256" key="4">
    <source>
        <dbReference type="ARBA" id="ARBA00022692"/>
    </source>
</evidence>
<evidence type="ECO:0000256" key="6">
    <source>
        <dbReference type="ARBA" id="ARBA00023136"/>
    </source>
</evidence>
<keyword evidence="3" id="KW-1003">Cell membrane</keyword>
<feature type="transmembrane region" description="Helical" evidence="8">
    <location>
        <begin position="51"/>
        <end position="77"/>
    </location>
</feature>
<gene>
    <name evidence="9" type="ORF">DCC81_06910</name>
</gene>
<keyword evidence="4 8" id="KW-0812">Transmembrane</keyword>
<comment type="similarity">
    <text evidence="7">Belongs to the GntP permease family.</text>
</comment>
<evidence type="ECO:0000313" key="10">
    <source>
        <dbReference type="Proteomes" id="UP000244450"/>
    </source>
</evidence>
<feature type="transmembrane region" description="Helical" evidence="8">
    <location>
        <begin position="258"/>
        <end position="277"/>
    </location>
</feature>
<dbReference type="GO" id="GO:0015128">
    <property type="term" value="F:gluconate transmembrane transporter activity"/>
    <property type="evidence" value="ECO:0007669"/>
    <property type="project" value="InterPro"/>
</dbReference>
<feature type="transmembrane region" description="Helical" evidence="8">
    <location>
        <begin position="175"/>
        <end position="198"/>
    </location>
</feature>
<keyword evidence="5 8" id="KW-1133">Transmembrane helix</keyword>
<proteinExistence type="inferred from homology"/>
<dbReference type="OrthoDB" id="9787129at2"/>
<evidence type="ECO:0000256" key="2">
    <source>
        <dbReference type="ARBA" id="ARBA00022448"/>
    </source>
</evidence>
<dbReference type="RefSeq" id="WP_108685826.1">
    <property type="nucleotide sequence ID" value="NZ_QCYK01000001.1"/>
</dbReference>
<name>A0A2T7BND2_9BACT</name>
<evidence type="ECO:0000256" key="8">
    <source>
        <dbReference type="SAM" id="Phobius"/>
    </source>
</evidence>
<feature type="transmembrane region" description="Helical" evidence="8">
    <location>
        <begin position="6"/>
        <end position="39"/>
    </location>
</feature>
<feature type="transmembrane region" description="Helical" evidence="8">
    <location>
        <begin position="219"/>
        <end position="246"/>
    </location>
</feature>
<protein>
    <submittedName>
        <fullName evidence="9">Gluconate transporter</fullName>
    </submittedName>
</protein>
<dbReference type="Pfam" id="PF02447">
    <property type="entry name" value="GntP_permease"/>
    <property type="match status" value="1"/>
</dbReference>
<evidence type="ECO:0000256" key="1">
    <source>
        <dbReference type="ARBA" id="ARBA00004651"/>
    </source>
</evidence>
<dbReference type="GO" id="GO:0005886">
    <property type="term" value="C:plasma membrane"/>
    <property type="evidence" value="ECO:0007669"/>
    <property type="project" value="UniProtKB-SubCell"/>
</dbReference>
<comment type="subcellular location">
    <subcellularLocation>
        <location evidence="1">Cell membrane</location>
        <topology evidence="1">Multi-pass membrane protein</topology>
    </subcellularLocation>
</comment>
<keyword evidence="10" id="KW-1185">Reference proteome</keyword>
<organism evidence="9 10">
    <name type="scientific">Chitinophaga parva</name>
    <dbReference type="NCBI Taxonomy" id="2169414"/>
    <lineage>
        <taxon>Bacteria</taxon>
        <taxon>Pseudomonadati</taxon>
        <taxon>Bacteroidota</taxon>
        <taxon>Chitinophagia</taxon>
        <taxon>Chitinophagales</taxon>
        <taxon>Chitinophagaceae</taxon>
        <taxon>Chitinophaga</taxon>
    </lineage>
</organism>
<keyword evidence="6 8" id="KW-0472">Membrane</keyword>
<comment type="caution">
    <text evidence="9">The sequence shown here is derived from an EMBL/GenBank/DDBJ whole genome shotgun (WGS) entry which is preliminary data.</text>
</comment>
<keyword evidence="2" id="KW-0813">Transport</keyword>